<organism evidence="6 7">
    <name type="scientific">Saccharopolyspora rectivirgula</name>
    <dbReference type="NCBI Taxonomy" id="28042"/>
    <lineage>
        <taxon>Bacteria</taxon>
        <taxon>Bacillati</taxon>
        <taxon>Actinomycetota</taxon>
        <taxon>Actinomycetes</taxon>
        <taxon>Pseudonocardiales</taxon>
        <taxon>Pseudonocardiaceae</taxon>
        <taxon>Saccharopolyspora</taxon>
    </lineage>
</organism>
<reference evidence="6 7" key="1">
    <citation type="submission" date="2014-06" db="EMBL/GenBank/DDBJ databases">
        <title>Saccharopolyspora rectivirgula DSM-43113 Genome sequencing.</title>
        <authorList>
            <person name="Barrera C."/>
            <person name="Millon L."/>
            <person name="Rognon B."/>
            <person name="Zaugg C."/>
            <person name="Monod M."/>
        </authorList>
    </citation>
    <scope>NUCLEOTIDE SEQUENCE [LARGE SCALE GENOMIC DNA]</scope>
    <source>
        <strain evidence="6 7">DSM 43113</strain>
    </source>
</reference>
<dbReference type="GO" id="GO:0016787">
    <property type="term" value="F:hydrolase activity"/>
    <property type="evidence" value="ECO:0007669"/>
    <property type="project" value="UniProtKB-KW"/>
</dbReference>
<dbReference type="InterPro" id="IPR051013">
    <property type="entry name" value="MBL_superfamily_lactonases"/>
</dbReference>
<dbReference type="Gene3D" id="3.60.15.10">
    <property type="entry name" value="Ribonuclease Z/Hydroxyacylglutathione hydrolase-like"/>
    <property type="match status" value="1"/>
</dbReference>
<dbReference type="STRING" id="28042.GU90_06760"/>
<dbReference type="EMBL" id="JNVU01000017">
    <property type="protein sequence ID" value="KEI44922.1"/>
    <property type="molecule type" value="Genomic_DNA"/>
</dbReference>
<evidence type="ECO:0000256" key="3">
    <source>
        <dbReference type="ARBA" id="ARBA00022801"/>
    </source>
</evidence>
<dbReference type="PANTHER" id="PTHR42978:SF3">
    <property type="entry name" value="BLR3078 PROTEIN"/>
    <property type="match status" value="1"/>
</dbReference>
<dbReference type="RefSeq" id="WP_029721193.1">
    <property type="nucleotide sequence ID" value="NZ_JAJUIW010000021.1"/>
</dbReference>
<dbReference type="AlphaFoldDB" id="A0A073B0U5"/>
<dbReference type="InterPro" id="IPR036866">
    <property type="entry name" value="RibonucZ/Hydroxyglut_hydro"/>
</dbReference>
<evidence type="ECO:0000256" key="1">
    <source>
        <dbReference type="ARBA" id="ARBA00007749"/>
    </source>
</evidence>
<dbReference type="GO" id="GO:0046872">
    <property type="term" value="F:metal ion binding"/>
    <property type="evidence" value="ECO:0007669"/>
    <property type="project" value="UniProtKB-KW"/>
</dbReference>
<accession>A0A073B0U5</accession>
<feature type="domain" description="Metallo-beta-lactamase" evidence="5">
    <location>
        <begin position="32"/>
        <end position="260"/>
    </location>
</feature>
<dbReference type="SMART" id="SM00849">
    <property type="entry name" value="Lactamase_B"/>
    <property type="match status" value="1"/>
</dbReference>
<gene>
    <name evidence="6" type="ORF">GU90_06760</name>
</gene>
<proteinExistence type="inferred from homology"/>
<name>A0A073B0U5_9PSEU</name>
<keyword evidence="4" id="KW-0862">Zinc</keyword>
<evidence type="ECO:0000256" key="2">
    <source>
        <dbReference type="ARBA" id="ARBA00022723"/>
    </source>
</evidence>
<sequence length="281" mass="32292">MRVHHLNCGTMHPWGGRLISYAKSDFGRGRLVCHCLLIETDRELVLVDTGFGTRDITTDYEKLTRRWLLMTRPELNPSETAVHQVAQLGYRPEDVRHIVLTHLDRDHIGGLPDFPHATVHLHDTEFETMQLGLDRGRYLRHQWAHGPHWSVHSSSEGEKWFGFEAVRDLPGLPPEILLVPLFGHTRGHTGVAVRTGDRWLLDAGDAYFAHGQLLRPQHAPPALRGYERLMQYDGKLRRRNQERLRDLATAHPEVDIFCAHDPVEFQRYQITAAARSARSPR</sequence>
<keyword evidence="3" id="KW-0378">Hydrolase</keyword>
<comment type="caution">
    <text evidence="6">The sequence shown here is derived from an EMBL/GenBank/DDBJ whole genome shotgun (WGS) entry which is preliminary data.</text>
</comment>
<dbReference type="OrthoDB" id="3196337at2"/>
<evidence type="ECO:0000256" key="4">
    <source>
        <dbReference type="ARBA" id="ARBA00022833"/>
    </source>
</evidence>
<keyword evidence="7" id="KW-1185">Reference proteome</keyword>
<dbReference type="CDD" id="cd07742">
    <property type="entry name" value="metallo-hydrolase-like_MBL-fold"/>
    <property type="match status" value="1"/>
</dbReference>
<dbReference type="eggNOG" id="COG0491">
    <property type="taxonomic scope" value="Bacteria"/>
</dbReference>
<dbReference type="Pfam" id="PF00753">
    <property type="entry name" value="Lactamase_B"/>
    <property type="match status" value="1"/>
</dbReference>
<evidence type="ECO:0000313" key="7">
    <source>
        <dbReference type="Proteomes" id="UP000031419"/>
    </source>
</evidence>
<dbReference type="Proteomes" id="UP000031419">
    <property type="component" value="Unassembled WGS sequence"/>
</dbReference>
<dbReference type="InterPro" id="IPR001279">
    <property type="entry name" value="Metallo-B-lactamas"/>
</dbReference>
<evidence type="ECO:0000259" key="5">
    <source>
        <dbReference type="SMART" id="SM00849"/>
    </source>
</evidence>
<evidence type="ECO:0000313" key="6">
    <source>
        <dbReference type="EMBL" id="KEI44922.1"/>
    </source>
</evidence>
<keyword evidence="2" id="KW-0479">Metal-binding</keyword>
<dbReference type="PANTHER" id="PTHR42978">
    <property type="entry name" value="QUORUM-QUENCHING LACTONASE YTNP-RELATED-RELATED"/>
    <property type="match status" value="1"/>
</dbReference>
<comment type="similarity">
    <text evidence="1">Belongs to the metallo-beta-lactamase superfamily.</text>
</comment>
<dbReference type="SUPFAM" id="SSF56281">
    <property type="entry name" value="Metallo-hydrolase/oxidoreductase"/>
    <property type="match status" value="1"/>
</dbReference>
<protein>
    <submittedName>
        <fullName evidence="6">Beta-lactamase</fullName>
    </submittedName>
</protein>